<dbReference type="Proteomes" id="UP001341444">
    <property type="component" value="Unassembled WGS sequence"/>
</dbReference>
<evidence type="ECO:0000313" key="3">
    <source>
        <dbReference type="EMBL" id="MED1202947.1"/>
    </source>
</evidence>
<dbReference type="PROSITE" id="PS50966">
    <property type="entry name" value="ZF_SWIM"/>
    <property type="match status" value="1"/>
</dbReference>
<reference evidence="3 4" key="1">
    <citation type="submission" date="2023-03" db="EMBL/GenBank/DDBJ databases">
        <title>Bacillus Genome Sequencing.</title>
        <authorList>
            <person name="Dunlap C."/>
        </authorList>
    </citation>
    <scope>NUCLEOTIDE SEQUENCE [LARGE SCALE GENOMIC DNA]</scope>
    <source>
        <strain evidence="3 4">B-23453</strain>
    </source>
</reference>
<keyword evidence="1" id="KW-0863">Zinc-finger</keyword>
<evidence type="ECO:0000313" key="4">
    <source>
        <dbReference type="Proteomes" id="UP001341444"/>
    </source>
</evidence>
<proteinExistence type="predicted"/>
<keyword evidence="4" id="KW-1185">Reference proteome</keyword>
<gene>
    <name evidence="3" type="ORF">P4T90_07540</name>
</gene>
<name>A0ABU6ME61_9BACI</name>
<keyword evidence="1" id="KW-0862">Zinc</keyword>
<organism evidence="3 4">
    <name type="scientific">Heyndrickxia acidicola</name>
    <dbReference type="NCBI Taxonomy" id="209389"/>
    <lineage>
        <taxon>Bacteria</taxon>
        <taxon>Bacillati</taxon>
        <taxon>Bacillota</taxon>
        <taxon>Bacilli</taxon>
        <taxon>Bacillales</taxon>
        <taxon>Bacillaceae</taxon>
        <taxon>Heyndrickxia</taxon>
    </lineage>
</organism>
<accession>A0ABU6ME61</accession>
<keyword evidence="1" id="KW-0479">Metal-binding</keyword>
<evidence type="ECO:0000256" key="1">
    <source>
        <dbReference type="PROSITE-ProRule" id="PRU00325"/>
    </source>
</evidence>
<dbReference type="InterPro" id="IPR007527">
    <property type="entry name" value="Znf_SWIM"/>
</dbReference>
<protein>
    <submittedName>
        <fullName evidence="3">SWIM zinc finger domain-containing protein</fullName>
    </submittedName>
</protein>
<comment type="caution">
    <text evidence="3">The sequence shown here is derived from an EMBL/GenBank/DDBJ whole genome shotgun (WGS) entry which is preliminary data.</text>
</comment>
<feature type="domain" description="SWIM-type" evidence="2">
    <location>
        <begin position="59"/>
        <end position="92"/>
    </location>
</feature>
<dbReference type="Pfam" id="PF04434">
    <property type="entry name" value="SWIM"/>
    <property type="match status" value="1"/>
</dbReference>
<dbReference type="EMBL" id="JARMAB010000008">
    <property type="protein sequence ID" value="MED1202947.1"/>
    <property type="molecule type" value="Genomic_DNA"/>
</dbReference>
<sequence length="523" mass="62027">MEDGIKIAADQLKKKLDPSNEQHQKLVQKGLLLFRQHSVFQRKALHNAVTAKVQDVTPVTSIIDLADVQNSDCSCPFDGLCRHIMALFFSLYSENDSVFHWVQSWKEAKNPLDILKQIKRGSDLLAEKSPAPISEVEAWLKRMEHAYDDADLHSPYSYEHSIRKKYEKLIAASPIEREWRPLYQLFVVYESFKQINKISIAEHHYWSRSFFQFMLEEAADALDNLSVSAFPFAFDPYLAYLRENSVYLLEEATQFTFEFIELYRMLWTLLIKQLVWRKMEFDRLQSLPAPLCNERTRIASIHLAILCGYDDEAIHQIEHNNDENITLFSPFWLNYFKDKKAYAQVYRYLNAILPFVPVFIQNQSNDQDRRAFILLFLRTIDESMLAEKNASLLEKLYIHLLPFSFYHYSDYLFNQKKYREWTELQNLRGNDISDIEKWRIDIITKEAPHVLLPLYHDAIDKLLLNKSRDSYKKTVKYLKKLRALYKKQKRNEAWSAFFENLLNKTKRLRAFHEECRKGKLIDA</sequence>
<dbReference type="RefSeq" id="WP_066267328.1">
    <property type="nucleotide sequence ID" value="NZ_JARMAB010000008.1"/>
</dbReference>
<evidence type="ECO:0000259" key="2">
    <source>
        <dbReference type="PROSITE" id="PS50966"/>
    </source>
</evidence>